<keyword evidence="3" id="KW-1185">Reference proteome</keyword>
<name>A0A8S1CE42_9INSE</name>
<dbReference type="Proteomes" id="UP000494165">
    <property type="component" value="Unassembled WGS sequence"/>
</dbReference>
<feature type="region of interest" description="Disordered" evidence="1">
    <location>
        <begin position="116"/>
        <end position="196"/>
    </location>
</feature>
<feature type="compositionally biased region" description="Polar residues" evidence="1">
    <location>
        <begin position="130"/>
        <end position="143"/>
    </location>
</feature>
<evidence type="ECO:0000256" key="1">
    <source>
        <dbReference type="SAM" id="MobiDB-lite"/>
    </source>
</evidence>
<evidence type="ECO:0000313" key="2">
    <source>
        <dbReference type="EMBL" id="CAB3366429.1"/>
    </source>
</evidence>
<reference evidence="2 3" key="1">
    <citation type="submission" date="2020-04" db="EMBL/GenBank/DDBJ databases">
        <authorList>
            <person name="Alioto T."/>
            <person name="Alioto T."/>
            <person name="Gomez Garrido J."/>
        </authorList>
    </citation>
    <scope>NUCLEOTIDE SEQUENCE [LARGE SCALE GENOMIC DNA]</scope>
</reference>
<dbReference type="AlphaFoldDB" id="A0A8S1CE42"/>
<feature type="region of interest" description="Disordered" evidence="1">
    <location>
        <begin position="32"/>
        <end position="53"/>
    </location>
</feature>
<feature type="compositionally biased region" description="Polar residues" evidence="1">
    <location>
        <begin position="40"/>
        <end position="53"/>
    </location>
</feature>
<gene>
    <name evidence="2" type="ORF">CLODIP_2_CD00122</name>
</gene>
<accession>A0A8S1CE42</accession>
<proteinExistence type="predicted"/>
<evidence type="ECO:0000313" key="3">
    <source>
        <dbReference type="Proteomes" id="UP000494165"/>
    </source>
</evidence>
<protein>
    <submittedName>
        <fullName evidence="2">Uncharacterized protein</fullName>
    </submittedName>
</protein>
<comment type="caution">
    <text evidence="2">The sequence shown here is derived from an EMBL/GenBank/DDBJ whole genome shotgun (WGS) entry which is preliminary data.</text>
</comment>
<dbReference type="EMBL" id="CADEPI010000025">
    <property type="protein sequence ID" value="CAB3366429.1"/>
    <property type="molecule type" value="Genomic_DNA"/>
</dbReference>
<sequence>MEQSLLLDMDKTMNDLNGIVDRLQQVNLVPEESGPLDSATDLQGSSANPDQQNSHAYNATFVLKKSNTTYSVTDLTDTENADFAMDPSAFAEPNFPANISSLSLDESHHHVINRNAHQQESLSGHETKTSAHLQQKNPQSNVPQVHHHQLTARDMNLTFPRPVPPKLSDVHDAPVKTVPSETRRPQPSSSLDKNLDHGQKSAFDLLRNNLGTVLDHDGKVVHRTERSADVPQGQEASEGGVAIITYETEGNGITVTKKRTVKMTEGQTKGKAVETDKCTYTVMGPESSVDNLTIDHSQVLSFEIPKELNADNSAETTSKSLSEDEKMLVMREELKYLLDPKQWTLDDAPEHNPTLMGGAASTSIEKSEYIVPEYSPDERDAMMWLQSRRDEFGRFERVLRDMD</sequence>
<organism evidence="2 3">
    <name type="scientific">Cloeon dipterum</name>
    <dbReference type="NCBI Taxonomy" id="197152"/>
    <lineage>
        <taxon>Eukaryota</taxon>
        <taxon>Metazoa</taxon>
        <taxon>Ecdysozoa</taxon>
        <taxon>Arthropoda</taxon>
        <taxon>Hexapoda</taxon>
        <taxon>Insecta</taxon>
        <taxon>Pterygota</taxon>
        <taxon>Palaeoptera</taxon>
        <taxon>Ephemeroptera</taxon>
        <taxon>Pisciforma</taxon>
        <taxon>Baetidae</taxon>
        <taxon>Cloeon</taxon>
    </lineage>
</organism>